<evidence type="ECO:0000313" key="2">
    <source>
        <dbReference type="EMBL" id="CAA6805183.1"/>
    </source>
</evidence>
<reference evidence="2" key="1">
    <citation type="submission" date="2020-01" db="EMBL/GenBank/DDBJ databases">
        <authorList>
            <person name="Meier V. D."/>
            <person name="Meier V D."/>
        </authorList>
    </citation>
    <scope>NUCLEOTIDE SEQUENCE</scope>
    <source>
        <strain evidence="2">HLG_WM_MAG_08</strain>
    </source>
</reference>
<sequence>MNNQKRGFQSKQRGFTLLEMLIAFSMLSLLFLALFSSFNTIGRGWDAAERKMLKTEDMRLISEFLRSQLSQAMVVRVQGDEGPVYAFEGEDYFVRYAAPLQPLQNSGGVYLIELSVAIDSAGKKLEMRYAPYRPDLSWEDALGEVEPVLVYAGLRSVRFEYFAADNVDDEPAWEYSWMDQPVYPLLLKVTLEDKDQRVWPELVVDLPQVDEYVNATAGNR</sequence>
<dbReference type="EMBL" id="CACVAV010000081">
    <property type="protein sequence ID" value="CAA6805183.1"/>
    <property type="molecule type" value="Genomic_DNA"/>
</dbReference>
<keyword evidence="1" id="KW-1133">Transmembrane helix</keyword>
<proteinExistence type="predicted"/>
<name>A0A6S6S9X6_9GAMM</name>
<evidence type="ECO:0000256" key="1">
    <source>
        <dbReference type="SAM" id="Phobius"/>
    </source>
</evidence>
<dbReference type="NCBIfam" id="TIGR02532">
    <property type="entry name" value="IV_pilin_GFxxxE"/>
    <property type="match status" value="1"/>
</dbReference>
<keyword evidence="1" id="KW-0472">Membrane</keyword>
<dbReference type="Pfam" id="PF07963">
    <property type="entry name" value="N_methyl"/>
    <property type="match status" value="1"/>
</dbReference>
<dbReference type="PROSITE" id="PS00409">
    <property type="entry name" value="PROKAR_NTER_METHYL"/>
    <property type="match status" value="1"/>
</dbReference>
<dbReference type="AlphaFoldDB" id="A0A6S6S9X6"/>
<accession>A0A6S6S9X6</accession>
<organism evidence="2">
    <name type="scientific">uncultured Thiotrichaceae bacterium</name>
    <dbReference type="NCBI Taxonomy" id="298394"/>
    <lineage>
        <taxon>Bacteria</taxon>
        <taxon>Pseudomonadati</taxon>
        <taxon>Pseudomonadota</taxon>
        <taxon>Gammaproteobacteria</taxon>
        <taxon>Thiotrichales</taxon>
        <taxon>Thiotrichaceae</taxon>
        <taxon>environmental samples</taxon>
    </lineage>
</organism>
<keyword evidence="1" id="KW-0812">Transmembrane</keyword>
<dbReference type="InterPro" id="IPR012902">
    <property type="entry name" value="N_methyl_site"/>
</dbReference>
<protein>
    <submittedName>
        <fullName evidence="2">Type IV pilin N-term methylation site GFxxxE</fullName>
    </submittedName>
</protein>
<gene>
    <name evidence="2" type="ORF">HELGO_WM31178</name>
</gene>
<feature type="transmembrane region" description="Helical" evidence="1">
    <location>
        <begin position="20"/>
        <end position="42"/>
    </location>
</feature>